<dbReference type="InterPro" id="IPR011006">
    <property type="entry name" value="CheY-like_superfamily"/>
</dbReference>
<keyword evidence="2" id="KW-0238">DNA-binding</keyword>
<evidence type="ECO:0000256" key="1">
    <source>
        <dbReference type="ARBA" id="ARBA00022553"/>
    </source>
</evidence>
<protein>
    <submittedName>
        <fullName evidence="6">Response regulator</fullName>
    </submittedName>
</protein>
<dbReference type="Gene3D" id="3.40.50.2300">
    <property type="match status" value="1"/>
</dbReference>
<organism evidence="6 7">
    <name type="scientific">Nakamurella alba</name>
    <dbReference type="NCBI Taxonomy" id="2665158"/>
    <lineage>
        <taxon>Bacteria</taxon>
        <taxon>Bacillati</taxon>
        <taxon>Actinomycetota</taxon>
        <taxon>Actinomycetes</taxon>
        <taxon>Nakamurellales</taxon>
        <taxon>Nakamurellaceae</taxon>
        <taxon>Nakamurella</taxon>
    </lineage>
</organism>
<dbReference type="GO" id="GO:0006355">
    <property type="term" value="P:regulation of DNA-templated transcription"/>
    <property type="evidence" value="ECO:0007669"/>
    <property type="project" value="InterPro"/>
</dbReference>
<reference evidence="6 7" key="1">
    <citation type="submission" date="2019-11" db="EMBL/GenBank/DDBJ databases">
        <authorList>
            <person name="Jiang L.-Q."/>
        </authorList>
    </citation>
    <scope>NUCLEOTIDE SEQUENCE [LARGE SCALE GENOMIC DNA]</scope>
    <source>
        <strain evidence="6 7">YIM 132087</strain>
    </source>
</reference>
<feature type="domain" description="HTH luxR-type" evidence="4">
    <location>
        <begin position="152"/>
        <end position="217"/>
    </location>
</feature>
<dbReference type="NCBIfam" id="NF047785">
    <property type="entry name" value="respo_reg_MadR"/>
    <property type="match status" value="1"/>
</dbReference>
<dbReference type="Pfam" id="PF00196">
    <property type="entry name" value="GerE"/>
    <property type="match status" value="1"/>
</dbReference>
<dbReference type="PRINTS" id="PR00038">
    <property type="entry name" value="HTHLUXR"/>
</dbReference>
<dbReference type="EMBL" id="WLYK01000006">
    <property type="protein sequence ID" value="MTD15495.1"/>
    <property type="molecule type" value="Genomic_DNA"/>
</dbReference>
<dbReference type="InterPro" id="IPR058245">
    <property type="entry name" value="NreC/VraR/RcsB-like_REC"/>
</dbReference>
<sequence>MSTPTRTGSIEIVLVDDHAIVRQGLRAILEREEDLRVVGEAASTADALAVVDRVRPQIVLLDLKLSTGSDTEGLALCAELIAAHPELGVLVLTTFLDDHLVLSAIHNGARGYVVKDVDTSALISAIRDISRGGSAFDARSAAAMVRGIHAGAQESDKKLTAREQQVLELLARGLSNGEIATVLFISDTTAKFHVGNILRKLGVSRRAEAVHLAGKMGLI</sequence>
<dbReference type="SMART" id="SM00448">
    <property type="entry name" value="REC"/>
    <property type="match status" value="1"/>
</dbReference>
<dbReference type="PROSITE" id="PS50110">
    <property type="entry name" value="RESPONSE_REGULATORY"/>
    <property type="match status" value="1"/>
</dbReference>
<dbReference type="CDD" id="cd17535">
    <property type="entry name" value="REC_NarL-like"/>
    <property type="match status" value="1"/>
</dbReference>
<evidence type="ECO:0000259" key="5">
    <source>
        <dbReference type="PROSITE" id="PS50110"/>
    </source>
</evidence>
<dbReference type="SUPFAM" id="SSF52172">
    <property type="entry name" value="CheY-like"/>
    <property type="match status" value="1"/>
</dbReference>
<dbReference type="CDD" id="cd06170">
    <property type="entry name" value="LuxR_C_like"/>
    <property type="match status" value="1"/>
</dbReference>
<evidence type="ECO:0000256" key="3">
    <source>
        <dbReference type="PROSITE-ProRule" id="PRU00169"/>
    </source>
</evidence>
<dbReference type="InterPro" id="IPR000792">
    <property type="entry name" value="Tscrpt_reg_LuxR_C"/>
</dbReference>
<dbReference type="PANTHER" id="PTHR43214">
    <property type="entry name" value="TWO-COMPONENT RESPONSE REGULATOR"/>
    <property type="match status" value="1"/>
</dbReference>
<feature type="domain" description="Response regulatory" evidence="5">
    <location>
        <begin position="11"/>
        <end position="130"/>
    </location>
</feature>
<evidence type="ECO:0000256" key="2">
    <source>
        <dbReference type="ARBA" id="ARBA00023125"/>
    </source>
</evidence>
<feature type="modified residue" description="4-aspartylphosphate" evidence="3">
    <location>
        <position position="62"/>
    </location>
</feature>
<dbReference type="PROSITE" id="PS50043">
    <property type="entry name" value="HTH_LUXR_2"/>
    <property type="match status" value="1"/>
</dbReference>
<dbReference type="InterPro" id="IPR039420">
    <property type="entry name" value="WalR-like"/>
</dbReference>
<dbReference type="Pfam" id="PF00072">
    <property type="entry name" value="Response_reg"/>
    <property type="match status" value="1"/>
</dbReference>
<evidence type="ECO:0000259" key="4">
    <source>
        <dbReference type="PROSITE" id="PS50043"/>
    </source>
</evidence>
<dbReference type="Proteomes" id="UP000460221">
    <property type="component" value="Unassembled WGS sequence"/>
</dbReference>
<keyword evidence="7" id="KW-1185">Reference proteome</keyword>
<dbReference type="PANTHER" id="PTHR43214:SF43">
    <property type="entry name" value="TWO-COMPONENT RESPONSE REGULATOR"/>
    <property type="match status" value="1"/>
</dbReference>
<name>A0A7K1FMV0_9ACTN</name>
<dbReference type="InterPro" id="IPR001789">
    <property type="entry name" value="Sig_transdc_resp-reg_receiver"/>
</dbReference>
<evidence type="ECO:0000313" key="7">
    <source>
        <dbReference type="Proteomes" id="UP000460221"/>
    </source>
</evidence>
<dbReference type="InterPro" id="IPR016032">
    <property type="entry name" value="Sig_transdc_resp-reg_C-effctor"/>
</dbReference>
<dbReference type="GO" id="GO:0000160">
    <property type="term" value="P:phosphorelay signal transduction system"/>
    <property type="evidence" value="ECO:0007669"/>
    <property type="project" value="InterPro"/>
</dbReference>
<dbReference type="SUPFAM" id="SSF46894">
    <property type="entry name" value="C-terminal effector domain of the bipartite response regulators"/>
    <property type="match status" value="1"/>
</dbReference>
<gene>
    <name evidence="6" type="ORF">GIS00_16285</name>
</gene>
<dbReference type="AlphaFoldDB" id="A0A7K1FMV0"/>
<proteinExistence type="predicted"/>
<evidence type="ECO:0000313" key="6">
    <source>
        <dbReference type="EMBL" id="MTD15495.1"/>
    </source>
</evidence>
<dbReference type="SMART" id="SM00421">
    <property type="entry name" value="HTH_LUXR"/>
    <property type="match status" value="1"/>
</dbReference>
<accession>A0A7K1FMV0</accession>
<comment type="caution">
    <text evidence="6">The sequence shown here is derived from an EMBL/GenBank/DDBJ whole genome shotgun (WGS) entry which is preliminary data.</text>
</comment>
<keyword evidence="1 3" id="KW-0597">Phosphoprotein</keyword>
<dbReference type="GO" id="GO:0003677">
    <property type="term" value="F:DNA binding"/>
    <property type="evidence" value="ECO:0007669"/>
    <property type="project" value="UniProtKB-KW"/>
</dbReference>
<dbReference type="RefSeq" id="WP_154769489.1">
    <property type="nucleotide sequence ID" value="NZ_WLYK01000006.1"/>
</dbReference>